<sequence>MSDRKKILVTVLMPVFNSELFVAEAIQSILKQSYQDFDFLIINDGSTDNSDIIISSFSDNRIKYINNKTNKGIVSTLNEGLKLSTGKYIARMDADDIALPDRLAKQLDFLMANPKYKLCGSRAIAIDVNGKEISKLNRPLHTDQLKVFNLFRNAFIHPTIMADAEAIKKFGYNEDYKYAEDYLLFSQITMNYQVANLNERLLLYRIHDESITSKKKEEMMQSEMKTMAYLLSFLFNEVDQKNLLIHHSILRPQHTTFSLQEVESHLINISTANKEKQIFDQKILDKQLQKDWYNYLLKSNNKFTLGKFLSSTLFRIRNLNLKQVIKLLLK</sequence>
<dbReference type="SUPFAM" id="SSF53448">
    <property type="entry name" value="Nucleotide-diphospho-sugar transferases"/>
    <property type="match status" value="1"/>
</dbReference>
<dbReference type="Pfam" id="PF00535">
    <property type="entry name" value="Glycos_transf_2"/>
    <property type="match status" value="1"/>
</dbReference>
<organism evidence="2 3">
    <name type="scientific">Pedobacter chinensis</name>
    <dbReference type="NCBI Taxonomy" id="2282421"/>
    <lineage>
        <taxon>Bacteria</taxon>
        <taxon>Pseudomonadati</taxon>
        <taxon>Bacteroidota</taxon>
        <taxon>Sphingobacteriia</taxon>
        <taxon>Sphingobacteriales</taxon>
        <taxon>Sphingobacteriaceae</taxon>
        <taxon>Pedobacter</taxon>
    </lineage>
</organism>
<dbReference type="AlphaFoldDB" id="A0A369PQB9"/>
<dbReference type="InterPro" id="IPR029044">
    <property type="entry name" value="Nucleotide-diphossugar_trans"/>
</dbReference>
<dbReference type="PANTHER" id="PTHR22916:SF3">
    <property type="entry name" value="UDP-GLCNAC:BETAGAL BETA-1,3-N-ACETYLGLUCOSAMINYLTRANSFERASE-LIKE PROTEIN 1"/>
    <property type="match status" value="1"/>
</dbReference>
<keyword evidence="3" id="KW-1185">Reference proteome</keyword>
<evidence type="ECO:0000259" key="1">
    <source>
        <dbReference type="Pfam" id="PF00535"/>
    </source>
</evidence>
<dbReference type="EMBL" id="QPKV01000010">
    <property type="protein sequence ID" value="RDC54754.1"/>
    <property type="molecule type" value="Genomic_DNA"/>
</dbReference>
<keyword evidence="2" id="KW-0808">Transferase</keyword>
<name>A0A369PQB9_9SPHI</name>
<dbReference type="PANTHER" id="PTHR22916">
    <property type="entry name" value="GLYCOSYLTRANSFERASE"/>
    <property type="match status" value="1"/>
</dbReference>
<reference evidence="2 3" key="1">
    <citation type="submission" date="2018-07" db="EMBL/GenBank/DDBJ databases">
        <title>Pedobacter sp. nov., isolated from soil.</title>
        <authorList>
            <person name="Zhou L.Y."/>
            <person name="Du Z.J."/>
        </authorList>
    </citation>
    <scope>NUCLEOTIDE SEQUENCE [LARGE SCALE GENOMIC DNA]</scope>
    <source>
        <strain evidence="2 3">JDX94</strain>
    </source>
</reference>
<dbReference type="GO" id="GO:0016758">
    <property type="term" value="F:hexosyltransferase activity"/>
    <property type="evidence" value="ECO:0007669"/>
    <property type="project" value="UniProtKB-ARBA"/>
</dbReference>
<protein>
    <submittedName>
        <fullName evidence="2">Glycosyltransferase</fullName>
    </submittedName>
</protein>
<dbReference type="InterPro" id="IPR001173">
    <property type="entry name" value="Glyco_trans_2-like"/>
</dbReference>
<evidence type="ECO:0000313" key="3">
    <source>
        <dbReference type="Proteomes" id="UP000253961"/>
    </source>
</evidence>
<dbReference type="OrthoDB" id="9815829at2"/>
<proteinExistence type="predicted"/>
<gene>
    <name evidence="2" type="ORF">DU508_19820</name>
</gene>
<dbReference type="Proteomes" id="UP000253961">
    <property type="component" value="Unassembled WGS sequence"/>
</dbReference>
<accession>A0A369PQB9</accession>
<dbReference type="RefSeq" id="WP_115404510.1">
    <property type="nucleotide sequence ID" value="NZ_QPKV01000010.1"/>
</dbReference>
<dbReference type="Gene3D" id="3.90.550.10">
    <property type="entry name" value="Spore Coat Polysaccharide Biosynthesis Protein SpsA, Chain A"/>
    <property type="match status" value="1"/>
</dbReference>
<evidence type="ECO:0000313" key="2">
    <source>
        <dbReference type="EMBL" id="RDC54754.1"/>
    </source>
</evidence>
<feature type="domain" description="Glycosyltransferase 2-like" evidence="1">
    <location>
        <begin position="10"/>
        <end position="141"/>
    </location>
</feature>
<comment type="caution">
    <text evidence="2">The sequence shown here is derived from an EMBL/GenBank/DDBJ whole genome shotgun (WGS) entry which is preliminary data.</text>
</comment>